<evidence type="ECO:0000256" key="3">
    <source>
        <dbReference type="ARBA" id="ARBA00022478"/>
    </source>
</evidence>
<dbReference type="FunFam" id="2.40.50.140:FF:000221">
    <property type="entry name" value="DNA-directed RNA polymerase III subunit"/>
    <property type="match status" value="1"/>
</dbReference>
<keyword evidence="5 6" id="KW-0539">Nucleus</keyword>
<dbReference type="EMBL" id="MU001504">
    <property type="protein sequence ID" value="KAF2442597.1"/>
    <property type="molecule type" value="Genomic_DNA"/>
</dbReference>
<dbReference type="GO" id="GO:0005666">
    <property type="term" value="C:RNA polymerase III complex"/>
    <property type="evidence" value="ECO:0007669"/>
    <property type="project" value="TreeGrafter"/>
</dbReference>
<dbReference type="SUPFAM" id="SSF88798">
    <property type="entry name" value="N-terminal, heterodimerisation domain of RBP7 (RpoE)"/>
    <property type="match status" value="1"/>
</dbReference>
<reference evidence="9" key="1">
    <citation type="journal article" date="2020" name="Stud. Mycol.">
        <title>101 Dothideomycetes genomes: a test case for predicting lifestyles and emergence of pathogens.</title>
        <authorList>
            <person name="Haridas S."/>
            <person name="Albert R."/>
            <person name="Binder M."/>
            <person name="Bloem J."/>
            <person name="Labutti K."/>
            <person name="Salamov A."/>
            <person name="Andreopoulos B."/>
            <person name="Baker S."/>
            <person name="Barry K."/>
            <person name="Bills G."/>
            <person name="Bluhm B."/>
            <person name="Cannon C."/>
            <person name="Castanera R."/>
            <person name="Culley D."/>
            <person name="Daum C."/>
            <person name="Ezra D."/>
            <person name="Gonzalez J."/>
            <person name="Henrissat B."/>
            <person name="Kuo A."/>
            <person name="Liang C."/>
            <person name="Lipzen A."/>
            <person name="Lutzoni F."/>
            <person name="Magnuson J."/>
            <person name="Mondo S."/>
            <person name="Nolan M."/>
            <person name="Ohm R."/>
            <person name="Pangilinan J."/>
            <person name="Park H.-J."/>
            <person name="Ramirez L."/>
            <person name="Alfaro M."/>
            <person name="Sun H."/>
            <person name="Tritt A."/>
            <person name="Yoshinaga Y."/>
            <person name="Zwiers L.-H."/>
            <person name="Turgeon B."/>
            <person name="Goodwin S."/>
            <person name="Spatafora J."/>
            <person name="Crous P."/>
            <person name="Grigoriev I."/>
        </authorList>
    </citation>
    <scope>NUCLEOTIDE SEQUENCE</scope>
    <source>
        <strain evidence="9">CBS 690.94</strain>
    </source>
</reference>
<dbReference type="GO" id="GO:0006384">
    <property type="term" value="P:transcription initiation at RNA polymerase III promoter"/>
    <property type="evidence" value="ECO:0007669"/>
    <property type="project" value="TreeGrafter"/>
</dbReference>
<dbReference type="CDD" id="cd04330">
    <property type="entry name" value="RNAP_III_Rpc25_N"/>
    <property type="match status" value="1"/>
</dbReference>
<dbReference type="SUPFAM" id="SSF50249">
    <property type="entry name" value="Nucleic acid-binding proteins"/>
    <property type="match status" value="1"/>
</dbReference>
<keyword evidence="10" id="KW-1185">Reference proteome</keyword>
<dbReference type="AlphaFoldDB" id="A0A9P4UB00"/>
<dbReference type="Pfam" id="PF08292">
    <property type="entry name" value="RNA_pol_Rbc25"/>
    <property type="match status" value="1"/>
</dbReference>
<comment type="subcellular location">
    <subcellularLocation>
        <location evidence="1 6">Nucleus</location>
    </subcellularLocation>
</comment>
<dbReference type="Proteomes" id="UP000799764">
    <property type="component" value="Unassembled WGS sequence"/>
</dbReference>
<keyword evidence="4 6" id="KW-0804">Transcription</keyword>
<evidence type="ECO:0000256" key="5">
    <source>
        <dbReference type="ARBA" id="ARBA00023242"/>
    </source>
</evidence>
<comment type="caution">
    <text evidence="9">The sequence shown here is derived from an EMBL/GenBank/DDBJ whole genome shotgun (WGS) entry which is preliminary data.</text>
</comment>
<sequence length="220" mass="25120">MFILTTIEDLIQIAPQDFSKESAQAIKDAINIKYANKVIHKVGLCITMWDMLKASEGLIGHGTGLVNVNVEFRVVVFRPFRGEILHGRIKSANEQGMVIDLDFTYEVFVPQANLFEPSHYDPGENAWVWSPPDGEEFFFDKGETVLLRVEREEWFDQKPSIVQKDENGNVVERRGVPWRIIASMNQSGLGPCMWWEGQEGEEEEGEQQLLENGDVEMDET</sequence>
<dbReference type="InterPro" id="IPR012340">
    <property type="entry name" value="NA-bd_OB-fold"/>
</dbReference>
<dbReference type="InterPro" id="IPR045113">
    <property type="entry name" value="Rpb7-like"/>
</dbReference>
<evidence type="ECO:0000256" key="6">
    <source>
        <dbReference type="RuleBase" id="RU369086"/>
    </source>
</evidence>
<feature type="region of interest" description="Disordered" evidence="7">
    <location>
        <begin position="198"/>
        <end position="220"/>
    </location>
</feature>
<evidence type="ECO:0000313" key="9">
    <source>
        <dbReference type="EMBL" id="KAF2442597.1"/>
    </source>
</evidence>
<organism evidence="9 10">
    <name type="scientific">Karstenula rhodostoma CBS 690.94</name>
    <dbReference type="NCBI Taxonomy" id="1392251"/>
    <lineage>
        <taxon>Eukaryota</taxon>
        <taxon>Fungi</taxon>
        <taxon>Dikarya</taxon>
        <taxon>Ascomycota</taxon>
        <taxon>Pezizomycotina</taxon>
        <taxon>Dothideomycetes</taxon>
        <taxon>Pleosporomycetidae</taxon>
        <taxon>Pleosporales</taxon>
        <taxon>Massarineae</taxon>
        <taxon>Didymosphaeriaceae</taxon>
        <taxon>Karstenula</taxon>
    </lineage>
</organism>
<protein>
    <recommendedName>
        <fullName evidence="6">DNA-directed RNA polymerase subunit</fullName>
    </recommendedName>
</protein>
<evidence type="ECO:0000259" key="8">
    <source>
        <dbReference type="PROSITE" id="PS50126"/>
    </source>
</evidence>
<dbReference type="Pfam" id="PF03876">
    <property type="entry name" value="SHS2_Rpb7-N"/>
    <property type="match status" value="1"/>
</dbReference>
<accession>A0A9P4UB00</accession>
<dbReference type="PANTHER" id="PTHR12709">
    <property type="entry name" value="DNA-DIRECTED RNA POLYMERASE II, III"/>
    <property type="match status" value="1"/>
</dbReference>
<dbReference type="InterPro" id="IPR036898">
    <property type="entry name" value="RNA_pol_Rpb7-like_N_sf"/>
</dbReference>
<dbReference type="InterPro" id="IPR003029">
    <property type="entry name" value="S1_domain"/>
</dbReference>
<name>A0A9P4UB00_9PLEO</name>
<dbReference type="InterPro" id="IPR005576">
    <property type="entry name" value="Rpb7-like_N"/>
</dbReference>
<evidence type="ECO:0000313" key="10">
    <source>
        <dbReference type="Proteomes" id="UP000799764"/>
    </source>
</evidence>
<dbReference type="PROSITE" id="PS50126">
    <property type="entry name" value="S1"/>
    <property type="match status" value="1"/>
</dbReference>
<dbReference type="Gene3D" id="3.30.1490.120">
    <property type="entry name" value="RNA polymerase Rpb7-like, N-terminal domain"/>
    <property type="match status" value="1"/>
</dbReference>
<dbReference type="InterPro" id="IPR013238">
    <property type="entry name" value="RNA_pol_III_Rbc25"/>
</dbReference>
<keyword evidence="3 6" id="KW-0240">DNA-directed RNA polymerase</keyword>
<comment type="function">
    <text evidence="6">DNA-dependent RNA polymerase which catalyzes the transcription of DNA into RNA using the four ribonucleoside triphosphates as substrates.</text>
</comment>
<dbReference type="FunFam" id="3.30.1490.120:FF:000001">
    <property type="entry name" value="DNA-directed RNA polymerase II subunit RPB7"/>
    <property type="match status" value="1"/>
</dbReference>
<evidence type="ECO:0000256" key="1">
    <source>
        <dbReference type="ARBA" id="ARBA00004123"/>
    </source>
</evidence>
<dbReference type="PANTHER" id="PTHR12709:SF1">
    <property type="entry name" value="DNA-DIRECTED RNA POLYMERASE III SUBUNIT RPC8"/>
    <property type="match status" value="1"/>
</dbReference>
<proteinExistence type="inferred from homology"/>
<dbReference type="GO" id="GO:0003676">
    <property type="term" value="F:nucleic acid binding"/>
    <property type="evidence" value="ECO:0007669"/>
    <property type="project" value="InterPro"/>
</dbReference>
<evidence type="ECO:0000256" key="4">
    <source>
        <dbReference type="ARBA" id="ARBA00023163"/>
    </source>
</evidence>
<evidence type="ECO:0000256" key="2">
    <source>
        <dbReference type="ARBA" id="ARBA00009307"/>
    </source>
</evidence>
<dbReference type="Gene3D" id="2.40.50.140">
    <property type="entry name" value="Nucleic acid-binding proteins"/>
    <property type="match status" value="1"/>
</dbReference>
<dbReference type="OrthoDB" id="10256606at2759"/>
<gene>
    <name evidence="9" type="ORF">P171DRAFT_434070</name>
</gene>
<evidence type="ECO:0000256" key="7">
    <source>
        <dbReference type="SAM" id="MobiDB-lite"/>
    </source>
</evidence>
<feature type="domain" description="S1 motif" evidence="8">
    <location>
        <begin position="82"/>
        <end position="164"/>
    </location>
</feature>
<comment type="similarity">
    <text evidence="2">Belongs to the eukaryotic RPB7/RPC8 RNA polymerase subunit family.</text>
</comment>